<dbReference type="InterPro" id="IPR023298">
    <property type="entry name" value="ATPase_P-typ_TM_dom_sf"/>
</dbReference>
<feature type="transmembrane region" description="Helical" evidence="2">
    <location>
        <begin position="32"/>
        <end position="52"/>
    </location>
</feature>
<evidence type="ECO:0000313" key="4">
    <source>
        <dbReference type="Proteomes" id="UP000317650"/>
    </source>
</evidence>
<accession>A0A4S8IJC8</accession>
<dbReference type="Pfam" id="PF09746">
    <property type="entry name" value="Membralin"/>
    <property type="match status" value="1"/>
</dbReference>
<keyword evidence="2" id="KW-0472">Membrane</keyword>
<keyword evidence="2" id="KW-1133">Transmembrane helix</keyword>
<protein>
    <recommendedName>
        <fullName evidence="5">Membralin</fullName>
    </recommendedName>
</protein>
<dbReference type="Proteomes" id="UP000317650">
    <property type="component" value="Chromosome 9"/>
</dbReference>
<dbReference type="GO" id="GO:1904294">
    <property type="term" value="P:positive regulation of ERAD pathway"/>
    <property type="evidence" value="ECO:0007669"/>
    <property type="project" value="TreeGrafter"/>
</dbReference>
<feature type="transmembrane region" description="Helical" evidence="2">
    <location>
        <begin position="393"/>
        <end position="410"/>
    </location>
</feature>
<dbReference type="PANTHER" id="PTHR21650:SF4">
    <property type="entry name" value="MEMBRALIN"/>
    <property type="match status" value="1"/>
</dbReference>
<feature type="compositionally biased region" description="Polar residues" evidence="1">
    <location>
        <begin position="490"/>
        <end position="499"/>
    </location>
</feature>
<dbReference type="SUPFAM" id="SSF81665">
    <property type="entry name" value="Calcium ATPase, transmembrane domain M"/>
    <property type="match status" value="1"/>
</dbReference>
<evidence type="ECO:0000256" key="2">
    <source>
        <dbReference type="SAM" id="Phobius"/>
    </source>
</evidence>
<dbReference type="AlphaFoldDB" id="A0A4S8IJC8"/>
<feature type="transmembrane region" description="Helical" evidence="2">
    <location>
        <begin position="335"/>
        <end position="358"/>
    </location>
</feature>
<dbReference type="STRING" id="52838.A0A4S8IJC8"/>
<evidence type="ECO:0008006" key="5">
    <source>
        <dbReference type="Google" id="ProtNLM"/>
    </source>
</evidence>
<dbReference type="PANTHER" id="PTHR21650">
    <property type="entry name" value="MEMBRALIN/KINETOCHORE PROTEIN NUF2"/>
    <property type="match status" value="1"/>
</dbReference>
<sequence length="544" mass="61940">MDPEQTFLRVHARVSGMLSQLLTPRIRLALEYAYLAFAVALFGLLVVMHTNFVQQPGCSSELSGIEFGEAQLVQIKITGAGLWTQSSGEQNTVDLKPESSDGRVFTTDGFTDLSTRFWSNWLGSGAKRSKLIFKPWKSEKELLGPQKHAGWYTFLDLLECLRHLRFEHLKSFAVQWLERRSKAFEPTYLYTTEKGYFLLSEGAKSRHDIRTVNATISAQSTCFGNRWQQLLINSFVGYDTILMNSLLSSPGHGYLYNFQTKEFYDLNYGQETSDGPTRFGDYFVTKCGVLIMSLFVFFTTTMSVSFTLRETQSRMLRFTVQLQHHARNHLPTFQLIFVHVIESLVFVPIMIGILFFLFEFYDDQLLAFLVLTLVWLCELFTMISVRTTISMQFFPRFFLLYFLVFHIYFFSYPYGFSYLAFSATAAFMQHLILYFWNRFEVPALQRFMRARAQLQQQTGVQITSSTIYTSTLHIARLSLPNGDVADNEPRTTAQTSAGSNPAGVADPSGPFGNSEPREVSNLNSHQTAGAPGTGLLNTYGSLML</sequence>
<comment type="caution">
    <text evidence="3">The sequence shown here is derived from an EMBL/GenBank/DDBJ whole genome shotgun (WGS) entry which is preliminary data.</text>
</comment>
<evidence type="ECO:0000256" key="1">
    <source>
        <dbReference type="SAM" id="MobiDB-lite"/>
    </source>
</evidence>
<dbReference type="GO" id="GO:0005783">
    <property type="term" value="C:endoplasmic reticulum"/>
    <property type="evidence" value="ECO:0007669"/>
    <property type="project" value="TreeGrafter"/>
</dbReference>
<gene>
    <name evidence="3" type="ORF">C4D60_Mb09t26980</name>
</gene>
<organism evidence="3 4">
    <name type="scientific">Musa balbisiana</name>
    <name type="common">Banana</name>
    <dbReference type="NCBI Taxonomy" id="52838"/>
    <lineage>
        <taxon>Eukaryota</taxon>
        <taxon>Viridiplantae</taxon>
        <taxon>Streptophyta</taxon>
        <taxon>Embryophyta</taxon>
        <taxon>Tracheophyta</taxon>
        <taxon>Spermatophyta</taxon>
        <taxon>Magnoliopsida</taxon>
        <taxon>Liliopsida</taxon>
        <taxon>Zingiberales</taxon>
        <taxon>Musaceae</taxon>
        <taxon>Musa</taxon>
    </lineage>
</organism>
<feature type="transmembrane region" description="Helical" evidence="2">
    <location>
        <begin position="364"/>
        <end position="381"/>
    </location>
</feature>
<keyword evidence="4" id="KW-1185">Reference proteome</keyword>
<keyword evidence="2" id="KW-0812">Transmembrane</keyword>
<feature type="transmembrane region" description="Helical" evidence="2">
    <location>
        <begin position="288"/>
        <end position="308"/>
    </location>
</feature>
<dbReference type="GO" id="GO:0034976">
    <property type="term" value="P:response to endoplasmic reticulum stress"/>
    <property type="evidence" value="ECO:0007669"/>
    <property type="project" value="TreeGrafter"/>
</dbReference>
<dbReference type="InterPro" id="IPR019144">
    <property type="entry name" value="Membralin"/>
</dbReference>
<evidence type="ECO:0000313" key="3">
    <source>
        <dbReference type="EMBL" id="THU48507.1"/>
    </source>
</evidence>
<dbReference type="EMBL" id="PYDT01000010">
    <property type="protein sequence ID" value="THU48507.1"/>
    <property type="molecule type" value="Genomic_DNA"/>
</dbReference>
<proteinExistence type="predicted"/>
<feature type="region of interest" description="Disordered" evidence="1">
    <location>
        <begin position="482"/>
        <end position="534"/>
    </location>
</feature>
<reference evidence="3 4" key="1">
    <citation type="journal article" date="2019" name="Nat. Plants">
        <title>Genome sequencing of Musa balbisiana reveals subgenome evolution and function divergence in polyploid bananas.</title>
        <authorList>
            <person name="Yao X."/>
        </authorList>
    </citation>
    <scope>NUCLEOTIDE SEQUENCE [LARGE SCALE GENOMIC DNA]</scope>
    <source>
        <strain evidence="4">cv. DH-PKW</strain>
        <tissue evidence="3">Leaves</tissue>
    </source>
</reference>
<name>A0A4S8IJC8_MUSBA</name>